<dbReference type="Proteomes" id="UP000504629">
    <property type="component" value="Unplaced"/>
</dbReference>
<feature type="domain" description="C2H2-type" evidence="8">
    <location>
        <begin position="397"/>
        <end position="424"/>
    </location>
</feature>
<reference evidence="11" key="1">
    <citation type="submission" date="2025-08" db="UniProtKB">
        <authorList>
            <consortium name="RefSeq"/>
        </authorList>
    </citation>
    <scope>IDENTIFICATION</scope>
    <source>
        <tissue evidence="11">Silk gland</tissue>
    </source>
</reference>
<dbReference type="PROSITE" id="PS00028">
    <property type="entry name" value="ZINC_FINGER_C2H2_1"/>
    <property type="match status" value="7"/>
</dbReference>
<dbReference type="FunFam" id="3.30.160.60:FF:000100">
    <property type="entry name" value="Zinc finger 45-like"/>
    <property type="match status" value="2"/>
</dbReference>
<evidence type="ECO:0000259" key="8">
    <source>
        <dbReference type="PROSITE" id="PS50157"/>
    </source>
</evidence>
<dbReference type="SMART" id="SM00355">
    <property type="entry name" value="ZnF_C2H2"/>
    <property type="match status" value="9"/>
</dbReference>
<proteinExistence type="predicted"/>
<keyword evidence="1 6" id="KW-0479">Metal-binding</keyword>
<evidence type="ECO:0000313" key="11">
    <source>
        <dbReference type="RefSeq" id="XP_028044045.1"/>
    </source>
</evidence>
<feature type="binding site" evidence="6">
    <location>
        <position position="53"/>
    </location>
    <ligand>
        <name>Zn(2+)</name>
        <dbReference type="ChEBI" id="CHEBI:29105"/>
    </ligand>
</feature>
<feature type="domain" description="C2H2-type" evidence="8">
    <location>
        <begin position="284"/>
        <end position="311"/>
    </location>
</feature>
<evidence type="ECO:0000313" key="10">
    <source>
        <dbReference type="Proteomes" id="UP000504629"/>
    </source>
</evidence>
<dbReference type="InterPro" id="IPR036236">
    <property type="entry name" value="Znf_C2H2_sf"/>
</dbReference>
<dbReference type="PANTHER" id="PTHR14196:SF12">
    <property type="entry name" value="ZINC FINGER PROTEIN 208-LIKE"/>
    <property type="match status" value="1"/>
</dbReference>
<keyword evidence="2" id="KW-0677">Repeat</keyword>
<dbReference type="GO" id="GO:0005634">
    <property type="term" value="C:nucleus"/>
    <property type="evidence" value="ECO:0007669"/>
    <property type="project" value="InterPro"/>
</dbReference>
<dbReference type="KEGG" id="bman:114253378"/>
<dbReference type="GeneID" id="114253378"/>
<dbReference type="SUPFAM" id="SSF57716">
    <property type="entry name" value="Glucocorticoid receptor-like (DNA-binding domain)"/>
    <property type="match status" value="1"/>
</dbReference>
<dbReference type="GO" id="GO:0000977">
    <property type="term" value="F:RNA polymerase II transcription regulatory region sequence-specific DNA binding"/>
    <property type="evidence" value="ECO:0007669"/>
    <property type="project" value="TreeGrafter"/>
</dbReference>
<keyword evidence="3 5" id="KW-0863">Zinc-finger</keyword>
<dbReference type="SUPFAM" id="SSF57667">
    <property type="entry name" value="beta-beta-alpha zinc fingers"/>
    <property type="match status" value="3"/>
</dbReference>
<dbReference type="Pfam" id="PF13894">
    <property type="entry name" value="zf-C2H2_4"/>
    <property type="match status" value="1"/>
</dbReference>
<feature type="domain" description="C2H2-type" evidence="8">
    <location>
        <begin position="425"/>
        <end position="448"/>
    </location>
</feature>
<evidence type="ECO:0000256" key="2">
    <source>
        <dbReference type="ARBA" id="ARBA00022737"/>
    </source>
</evidence>
<dbReference type="Pfam" id="PF07776">
    <property type="entry name" value="zf-AD"/>
    <property type="match status" value="1"/>
</dbReference>
<dbReference type="GO" id="GO:0000981">
    <property type="term" value="F:DNA-binding transcription factor activity, RNA polymerase II-specific"/>
    <property type="evidence" value="ECO:0007669"/>
    <property type="project" value="TreeGrafter"/>
</dbReference>
<dbReference type="RefSeq" id="XP_028044045.1">
    <property type="nucleotide sequence ID" value="XM_028188244.1"/>
</dbReference>
<feature type="domain" description="C2H2-type" evidence="8">
    <location>
        <begin position="341"/>
        <end position="368"/>
    </location>
</feature>
<evidence type="ECO:0000256" key="7">
    <source>
        <dbReference type="SAM" id="MobiDB-lite"/>
    </source>
</evidence>
<feature type="domain" description="C2H2-type" evidence="8">
    <location>
        <begin position="229"/>
        <end position="257"/>
    </location>
</feature>
<name>A0A6J2KPH5_BOMMA</name>
<keyword evidence="10" id="KW-1185">Reference proteome</keyword>
<gene>
    <name evidence="11" type="primary">LOC114253378</name>
</gene>
<dbReference type="Gene3D" id="3.40.1800.20">
    <property type="match status" value="1"/>
</dbReference>
<evidence type="ECO:0000256" key="5">
    <source>
        <dbReference type="PROSITE-ProRule" id="PRU00042"/>
    </source>
</evidence>
<evidence type="ECO:0000256" key="4">
    <source>
        <dbReference type="ARBA" id="ARBA00022833"/>
    </source>
</evidence>
<feature type="region of interest" description="Disordered" evidence="7">
    <location>
        <begin position="133"/>
        <end position="152"/>
    </location>
</feature>
<dbReference type="PANTHER" id="PTHR14196">
    <property type="entry name" value="ODD-SKIPPED - RELATED"/>
    <property type="match status" value="1"/>
</dbReference>
<evidence type="ECO:0000256" key="6">
    <source>
        <dbReference type="PROSITE-ProRule" id="PRU01263"/>
    </source>
</evidence>
<dbReference type="PROSITE" id="PS51915">
    <property type="entry name" value="ZAD"/>
    <property type="match status" value="1"/>
</dbReference>
<dbReference type="InterPro" id="IPR012934">
    <property type="entry name" value="Znf_AD"/>
</dbReference>
<feature type="compositionally biased region" description="Basic and acidic residues" evidence="7">
    <location>
        <begin position="133"/>
        <end position="148"/>
    </location>
</feature>
<evidence type="ECO:0000256" key="3">
    <source>
        <dbReference type="ARBA" id="ARBA00022771"/>
    </source>
</evidence>
<sequence length="463" mass="54380">MNVCRTCLADKTDKDIFNVKMNKEFKNKTFVDMMIFCLDIMVVKNPTITTKLCAKCYRKILSFHKFKSLAIENDIYLESQCTSAKHQIPLNNNENEIGPTQQFSIQMVDCLSPEMNNKDIIFREQVKTEMVSAHDAENDSIELGKSEPPELESDDEYLSVIKTIKMEYGMDGKDAKIKRKNATVRKSNSKKIDNPKNNFKMMCEECGLTVKDLKEHMRQHLPPDERPRVNCHLCEETFSSANSKYKHVRRKHMNIKQNCKICNKAVANLKAHILVVHNTESLPFECIACGRGFISKSRLDVHMAVHTKDRPHKCSFCIKRFRTKICMQLHERQVHKKEKNHLCQFCSKTFFKKYHLQVHIRTHTKEKPYECNECGKWFSSKNVLKNHKLIHEDVKRFACTLCDMSFIRNGYLHAHMLSHKKEKRFECQYCGAKFHRSDHRRRHEHTVHRRHLDSALDTPFTAI</sequence>
<dbReference type="OrthoDB" id="3437960at2759"/>
<dbReference type="AlphaFoldDB" id="A0A6J2KPH5"/>
<accession>A0A6J2KPH5</accession>
<evidence type="ECO:0000259" key="9">
    <source>
        <dbReference type="PROSITE" id="PS51915"/>
    </source>
</evidence>
<dbReference type="InterPro" id="IPR050717">
    <property type="entry name" value="C2H2-ZF_Transcription_Reg"/>
</dbReference>
<feature type="domain" description="C2H2-type" evidence="8">
    <location>
        <begin position="312"/>
        <end position="340"/>
    </location>
</feature>
<feature type="binding site" evidence="6">
    <location>
        <position position="4"/>
    </location>
    <ligand>
        <name>Zn(2+)</name>
        <dbReference type="ChEBI" id="CHEBI:29105"/>
    </ligand>
</feature>
<feature type="domain" description="C2H2-type" evidence="8">
    <location>
        <begin position="369"/>
        <end position="396"/>
    </location>
</feature>
<dbReference type="FunFam" id="3.30.160.60:FF:002343">
    <property type="entry name" value="Zinc finger protein 33A"/>
    <property type="match status" value="1"/>
</dbReference>
<feature type="binding site" evidence="6">
    <location>
        <position position="56"/>
    </location>
    <ligand>
        <name>Zn(2+)</name>
        <dbReference type="ChEBI" id="CHEBI:29105"/>
    </ligand>
</feature>
<dbReference type="PROSITE" id="PS50157">
    <property type="entry name" value="ZINC_FINGER_C2H2_2"/>
    <property type="match status" value="7"/>
</dbReference>
<dbReference type="InterPro" id="IPR013087">
    <property type="entry name" value="Znf_C2H2_type"/>
</dbReference>
<dbReference type="SMART" id="SM00868">
    <property type="entry name" value="zf-AD"/>
    <property type="match status" value="1"/>
</dbReference>
<organism evidence="10 11">
    <name type="scientific">Bombyx mandarina</name>
    <name type="common">Wild silk moth</name>
    <name type="synonym">Wild silkworm</name>
    <dbReference type="NCBI Taxonomy" id="7092"/>
    <lineage>
        <taxon>Eukaryota</taxon>
        <taxon>Metazoa</taxon>
        <taxon>Ecdysozoa</taxon>
        <taxon>Arthropoda</taxon>
        <taxon>Hexapoda</taxon>
        <taxon>Insecta</taxon>
        <taxon>Pterygota</taxon>
        <taxon>Neoptera</taxon>
        <taxon>Endopterygota</taxon>
        <taxon>Lepidoptera</taxon>
        <taxon>Glossata</taxon>
        <taxon>Ditrysia</taxon>
        <taxon>Bombycoidea</taxon>
        <taxon>Bombycidae</taxon>
        <taxon>Bombycinae</taxon>
        <taxon>Bombyx</taxon>
    </lineage>
</organism>
<dbReference type="Pfam" id="PF00096">
    <property type="entry name" value="zf-C2H2"/>
    <property type="match status" value="2"/>
</dbReference>
<keyword evidence="4 6" id="KW-0862">Zinc</keyword>
<dbReference type="Gene3D" id="3.30.160.60">
    <property type="entry name" value="Classic Zinc Finger"/>
    <property type="match status" value="7"/>
</dbReference>
<protein>
    <submittedName>
        <fullName evidence="11">Zinc finger protein 1 homolog</fullName>
    </submittedName>
</protein>
<feature type="domain" description="ZAD" evidence="9">
    <location>
        <begin position="2"/>
        <end position="80"/>
    </location>
</feature>
<dbReference type="GO" id="GO:0008270">
    <property type="term" value="F:zinc ion binding"/>
    <property type="evidence" value="ECO:0007669"/>
    <property type="project" value="UniProtKB-UniRule"/>
</dbReference>
<evidence type="ECO:0000256" key="1">
    <source>
        <dbReference type="ARBA" id="ARBA00022723"/>
    </source>
</evidence>
<feature type="binding site" evidence="6">
    <location>
        <position position="7"/>
    </location>
    <ligand>
        <name>Zn(2+)</name>
        <dbReference type="ChEBI" id="CHEBI:29105"/>
    </ligand>
</feature>